<evidence type="ECO:0000256" key="5">
    <source>
        <dbReference type="HAMAP-Rule" id="MF_00199"/>
    </source>
</evidence>
<dbReference type="NCBIfam" id="TIGR00668">
    <property type="entry name" value="apaH"/>
    <property type="match status" value="1"/>
</dbReference>
<evidence type="ECO:0000313" key="9">
    <source>
        <dbReference type="Proteomes" id="UP000464053"/>
    </source>
</evidence>
<dbReference type="CDD" id="cd07422">
    <property type="entry name" value="MPP_ApaH"/>
    <property type="match status" value="1"/>
</dbReference>
<keyword evidence="9" id="KW-1185">Reference proteome</keyword>
<evidence type="ECO:0000256" key="1">
    <source>
        <dbReference type="ARBA" id="ARBA00003413"/>
    </source>
</evidence>
<dbReference type="GO" id="GO:0008803">
    <property type="term" value="F:bis(5'-nucleosyl)-tetraphosphatase (symmetrical) activity"/>
    <property type="evidence" value="ECO:0007669"/>
    <property type="project" value="UniProtKB-UniRule"/>
</dbReference>
<sequence length="308" mass="33936">MNNPAAAGFAVSYPGNTFMSTYLIGDIHGCYDEMQSLLQQVAFDAEKDTLWLTGDLVARGPGSLDVLRYVRSLGNAVRIVLGNHDLHLLAVYAGISRNKPKDRITPLLEAPDADELINWLRRQPLLQVDEEKKLVMAHAGITPQWDIETAKVCAREVESVLSSDSYPLFLNAMYGDMPNNWTPELTGLARLRFSTNALTRMRYCFPNGQLDMICKDAPGSAPPPLKPWFDIAGPVARDYTIVFGHWASLEGKGTPEGIIALDTGCCWGGTLTMLRWEDRQLFIQPSNRLQSASGDDVSPTAVHAGKKS</sequence>
<evidence type="ECO:0000256" key="6">
    <source>
        <dbReference type="SAM" id="MobiDB-lite"/>
    </source>
</evidence>
<protein>
    <recommendedName>
        <fullName evidence="5">Bis(5'-nucleosyl)-tetraphosphatase, symmetrical</fullName>
        <ecNumber evidence="5">3.6.1.41</ecNumber>
    </recommendedName>
    <alternativeName>
        <fullName evidence="5">Ap4A hydrolase</fullName>
    </alternativeName>
    <alternativeName>
        <fullName evidence="5">Diadenosine 5',5'''-P1,P4-tetraphosphate pyrophosphohydrolase</fullName>
    </alternativeName>
    <alternativeName>
        <fullName evidence="5">Diadenosine tetraphosphatase</fullName>
    </alternativeName>
</protein>
<dbReference type="FunFam" id="3.60.21.10:FF:000013">
    <property type="entry name" value="Bis(5'-nucleosyl)-tetraphosphatase, symmetrical"/>
    <property type="match status" value="1"/>
</dbReference>
<comment type="function">
    <text evidence="1 5">Hydrolyzes diadenosine 5',5'''-P1,P4-tetraphosphate to yield ADP.</text>
</comment>
<accession>A0A6P1Q7C3</accession>
<dbReference type="InterPro" id="IPR029052">
    <property type="entry name" value="Metallo-depent_PP-like"/>
</dbReference>
<evidence type="ECO:0000256" key="4">
    <source>
        <dbReference type="ARBA" id="ARBA00049417"/>
    </source>
</evidence>
<dbReference type="PANTHER" id="PTHR40942">
    <property type="match status" value="1"/>
</dbReference>
<comment type="catalytic activity">
    <reaction evidence="4 5">
        <text>P(1),P(4)-bis(5'-adenosyl) tetraphosphate + H2O = 2 ADP + 2 H(+)</text>
        <dbReference type="Rhea" id="RHEA:24252"/>
        <dbReference type="ChEBI" id="CHEBI:15377"/>
        <dbReference type="ChEBI" id="CHEBI:15378"/>
        <dbReference type="ChEBI" id="CHEBI:58141"/>
        <dbReference type="ChEBI" id="CHEBI:456216"/>
        <dbReference type="EC" id="3.6.1.41"/>
    </reaction>
</comment>
<dbReference type="Gene3D" id="3.60.21.10">
    <property type="match status" value="1"/>
</dbReference>
<dbReference type="AlphaFoldDB" id="A0A6P1Q7C3"/>
<dbReference type="SUPFAM" id="SSF56300">
    <property type="entry name" value="Metallo-dependent phosphatases"/>
    <property type="match status" value="1"/>
</dbReference>
<dbReference type="EMBL" id="CP028271">
    <property type="protein sequence ID" value="QHM73979.1"/>
    <property type="molecule type" value="Genomic_DNA"/>
</dbReference>
<dbReference type="KEGG" id="mint:C7M51_04340"/>
<dbReference type="InterPro" id="IPR004843">
    <property type="entry name" value="Calcineurin-like_PHP"/>
</dbReference>
<feature type="domain" description="Calcineurin-like phosphoesterase" evidence="7">
    <location>
        <begin position="20"/>
        <end position="146"/>
    </location>
</feature>
<evidence type="ECO:0000259" key="7">
    <source>
        <dbReference type="Pfam" id="PF00149"/>
    </source>
</evidence>
<reference evidence="8 9" key="1">
    <citation type="submission" date="2018-03" db="EMBL/GenBank/DDBJ databases">
        <title>Pantoea intestinalis SRCM103226 isolated form the mealworm.</title>
        <authorList>
            <person name="Jeong D.-Y."/>
            <person name="Kim J.W."/>
        </authorList>
    </citation>
    <scope>NUCLEOTIDE SEQUENCE [LARGE SCALE GENOMIC DNA]</scope>
    <source>
        <strain evidence="8 9">SRCM103226</strain>
    </source>
</reference>
<dbReference type="Pfam" id="PF00149">
    <property type="entry name" value="Metallophos"/>
    <property type="match status" value="1"/>
</dbReference>
<dbReference type="PIRSF" id="PIRSF000903">
    <property type="entry name" value="B5n-ttraPtase_sm"/>
    <property type="match status" value="1"/>
</dbReference>
<dbReference type="EC" id="3.6.1.41" evidence="5"/>
<dbReference type="PANTHER" id="PTHR40942:SF4">
    <property type="entry name" value="CYTOCHROME C5"/>
    <property type="match status" value="1"/>
</dbReference>
<dbReference type="InterPro" id="IPR004617">
    <property type="entry name" value="ApaH"/>
</dbReference>
<evidence type="ECO:0000313" key="8">
    <source>
        <dbReference type="EMBL" id="QHM73979.1"/>
    </source>
</evidence>
<proteinExistence type="inferred from homology"/>
<name>A0A6P1Q7C3_9GAMM</name>
<keyword evidence="3 5" id="KW-0378">Hydrolase</keyword>
<evidence type="ECO:0000256" key="2">
    <source>
        <dbReference type="ARBA" id="ARBA00005419"/>
    </source>
</evidence>
<dbReference type="Proteomes" id="UP000464053">
    <property type="component" value="Chromosome"/>
</dbReference>
<organism evidence="8 9">
    <name type="scientific">Mixta intestinalis</name>
    <dbReference type="NCBI Taxonomy" id="1615494"/>
    <lineage>
        <taxon>Bacteria</taxon>
        <taxon>Pseudomonadati</taxon>
        <taxon>Pseudomonadota</taxon>
        <taxon>Gammaproteobacteria</taxon>
        <taxon>Enterobacterales</taxon>
        <taxon>Erwiniaceae</taxon>
        <taxon>Mixta</taxon>
    </lineage>
</organism>
<feature type="region of interest" description="Disordered" evidence="6">
    <location>
        <begin position="289"/>
        <end position="308"/>
    </location>
</feature>
<dbReference type="HAMAP" id="MF_00199">
    <property type="entry name" value="ApaH"/>
    <property type="match status" value="1"/>
</dbReference>
<dbReference type="NCBIfam" id="NF001204">
    <property type="entry name" value="PRK00166.1"/>
    <property type="match status" value="1"/>
</dbReference>
<gene>
    <name evidence="5 8" type="primary">apaH</name>
    <name evidence="8" type="ORF">C7M51_04340</name>
</gene>
<comment type="similarity">
    <text evidence="2 5">Belongs to the Ap4A hydrolase family.</text>
</comment>
<evidence type="ECO:0000256" key="3">
    <source>
        <dbReference type="ARBA" id="ARBA00022801"/>
    </source>
</evidence>